<dbReference type="KEGG" id="pke:DLD99_00460"/>
<dbReference type="Gene3D" id="1.10.1370.40">
    <property type="match status" value="1"/>
</dbReference>
<dbReference type="EMBL" id="CP029608">
    <property type="protein sequence ID" value="AXI59007.1"/>
    <property type="molecule type" value="Genomic_DNA"/>
</dbReference>
<dbReference type="Proteomes" id="UP000253720">
    <property type="component" value="Chromosome"/>
</dbReference>
<dbReference type="SUPFAM" id="SSF55486">
    <property type="entry name" value="Metalloproteases ('zincins'), catalytic domain"/>
    <property type="match status" value="1"/>
</dbReference>
<dbReference type="Gene3D" id="3.40.390.10">
    <property type="entry name" value="Collagenase (Catalytic Domain)"/>
    <property type="match status" value="1"/>
</dbReference>
<dbReference type="InterPro" id="IPR024077">
    <property type="entry name" value="Neurolysin/TOP_dom2"/>
</dbReference>
<dbReference type="Gene3D" id="1.10.1370.10">
    <property type="entry name" value="Neurolysin, domain 3"/>
    <property type="match status" value="1"/>
</dbReference>
<evidence type="ECO:0000313" key="9">
    <source>
        <dbReference type="EMBL" id="AXI59007.1"/>
    </source>
</evidence>
<evidence type="ECO:0000256" key="3">
    <source>
        <dbReference type="ARBA" id="ARBA00022723"/>
    </source>
</evidence>
<evidence type="ECO:0000256" key="6">
    <source>
        <dbReference type="ARBA" id="ARBA00023049"/>
    </source>
</evidence>
<dbReference type="AlphaFoldDB" id="A0A345RI91"/>
<keyword evidence="5 7" id="KW-0862">Zinc</keyword>
<comment type="similarity">
    <text evidence="1 7">Belongs to the peptidase M3 family.</text>
</comment>
<protein>
    <submittedName>
        <fullName evidence="9">Oligopeptidase A</fullName>
    </submittedName>
</protein>
<sequence length="683" mass="77528">MPDTNPLLQHWTLPPWPAIRAEHLLPAINSIIADHRRIMAQVLATQLEHPGWDDLVLSIDEADARLSEFRSILETLSMVGSDDADWLVESTKAHLAINQYRSEKNRNRPLYEAYQRLTQSSIAANFDESRKIVLTRILRKFRQSGIDLPTAQQQELARLNLEIGGLESVFLTQLERWTETWSKRVDDIAQLAGLSPSMKDHLARTAREAGHDGWLIRLDQNTCQHILKYAENRALREECCVAYATRASDQGPLAGRFDNGPVLTKLLALRQQKARLLGHKNAAQLSLAKSRAGTTAWVRDFLECQVAQLTPTLEQDAKQLAAFARQRGIDRVQPWDEDFLAEQWRQQQFPGALDNLRDYFAFDGTLRRLCLFCERMFGIRIVEQVGGKHWHEDVRLLEISEHEQVIGYIYLDPFHRDNAADFAGTSTLRNRRINAEGRPALPIAVLYSNFTPATDGHPCRLELSELRVLFHEFGHCLQHVLTRSPHHTLSGIQQLGHEAAEFSGQLFEQWCQSREFVLWLGAHFQTGERLSAARVDAALSATEAHSSRQQALILMGAIIDFELHATHGDGRSVEEVCADVQRTMAHLQLPDSHRFANGFDYMVTQYDASVYAYVWSGALAQEAFKRFSRDWEFNAQTGRAFRETFFAPGAGRPLLEAVEAFVGQPISEELCVGRPINRRVTSD</sequence>
<dbReference type="InterPro" id="IPR024079">
    <property type="entry name" value="MetalloPept_cat_dom_sf"/>
</dbReference>
<keyword evidence="3 7" id="KW-0479">Metal-binding</keyword>
<dbReference type="PANTHER" id="PTHR11804:SF84">
    <property type="entry name" value="SACCHAROLYSIN"/>
    <property type="match status" value="1"/>
</dbReference>
<evidence type="ECO:0000256" key="4">
    <source>
        <dbReference type="ARBA" id="ARBA00022801"/>
    </source>
</evidence>
<dbReference type="InterPro" id="IPR045090">
    <property type="entry name" value="Pept_M3A_M3B"/>
</dbReference>
<dbReference type="GO" id="GO:0046872">
    <property type="term" value="F:metal ion binding"/>
    <property type="evidence" value="ECO:0007669"/>
    <property type="project" value="UniProtKB-UniRule"/>
</dbReference>
<gene>
    <name evidence="9" type="ORF">DLD99_00460</name>
</gene>
<evidence type="ECO:0000256" key="7">
    <source>
        <dbReference type="RuleBase" id="RU003435"/>
    </source>
</evidence>
<evidence type="ECO:0000256" key="1">
    <source>
        <dbReference type="ARBA" id="ARBA00006040"/>
    </source>
</evidence>
<feature type="domain" description="Peptidase M3A/M3B catalytic" evidence="8">
    <location>
        <begin position="227"/>
        <end position="669"/>
    </location>
</feature>
<proteinExistence type="inferred from homology"/>
<dbReference type="RefSeq" id="WP_114880905.1">
    <property type="nucleotide sequence ID" value="NZ_CP029608.1"/>
</dbReference>
<comment type="cofactor">
    <cofactor evidence="7">
        <name>Zn(2+)</name>
        <dbReference type="ChEBI" id="CHEBI:29105"/>
    </cofactor>
    <text evidence="7">Binds 1 zinc ion.</text>
</comment>
<accession>A0A345RI91</accession>
<evidence type="ECO:0000256" key="2">
    <source>
        <dbReference type="ARBA" id="ARBA00022670"/>
    </source>
</evidence>
<evidence type="ECO:0000256" key="5">
    <source>
        <dbReference type="ARBA" id="ARBA00022833"/>
    </source>
</evidence>
<keyword evidence="4 7" id="KW-0378">Hydrolase</keyword>
<name>A0A345RI91_9PSED</name>
<dbReference type="InterPro" id="IPR001567">
    <property type="entry name" value="Pept_M3A_M3B_dom"/>
</dbReference>
<dbReference type="GO" id="GO:0006508">
    <property type="term" value="P:proteolysis"/>
    <property type="evidence" value="ECO:0007669"/>
    <property type="project" value="UniProtKB-KW"/>
</dbReference>
<organism evidence="9 10">
    <name type="scientific">Pseudomonas kribbensis</name>
    <dbReference type="NCBI Taxonomy" id="1628086"/>
    <lineage>
        <taxon>Bacteria</taxon>
        <taxon>Pseudomonadati</taxon>
        <taxon>Pseudomonadota</taxon>
        <taxon>Gammaproteobacteria</taxon>
        <taxon>Pseudomonadales</taxon>
        <taxon>Pseudomonadaceae</taxon>
        <taxon>Pseudomonas</taxon>
    </lineage>
</organism>
<evidence type="ECO:0000313" key="10">
    <source>
        <dbReference type="Proteomes" id="UP000253720"/>
    </source>
</evidence>
<dbReference type="PANTHER" id="PTHR11804">
    <property type="entry name" value="PROTEASE M3 THIMET OLIGOPEPTIDASE-RELATED"/>
    <property type="match status" value="1"/>
</dbReference>
<reference evidence="9 10" key="1">
    <citation type="submission" date="2018-05" db="EMBL/GenBank/DDBJ databases">
        <title>Complete genome sequence of Pseudomonas kribbensis 46-2(T).</title>
        <authorList>
            <person name="Jeong H."/>
            <person name="Lee S.-G."/>
            <person name="Rha E."/>
            <person name="Kim H."/>
        </authorList>
    </citation>
    <scope>NUCLEOTIDE SEQUENCE [LARGE SCALE GENOMIC DNA]</scope>
    <source>
        <strain evidence="9 10">46-2</strain>
    </source>
</reference>
<keyword evidence="6 7" id="KW-0482">Metalloprotease</keyword>
<keyword evidence="2 7" id="KW-0645">Protease</keyword>
<keyword evidence="10" id="KW-1185">Reference proteome</keyword>
<dbReference type="GO" id="GO:0006518">
    <property type="term" value="P:peptide metabolic process"/>
    <property type="evidence" value="ECO:0007669"/>
    <property type="project" value="TreeGrafter"/>
</dbReference>
<dbReference type="Pfam" id="PF01432">
    <property type="entry name" value="Peptidase_M3"/>
    <property type="match status" value="1"/>
</dbReference>
<dbReference type="GO" id="GO:0004222">
    <property type="term" value="F:metalloendopeptidase activity"/>
    <property type="evidence" value="ECO:0007669"/>
    <property type="project" value="InterPro"/>
</dbReference>
<evidence type="ECO:0000259" key="8">
    <source>
        <dbReference type="Pfam" id="PF01432"/>
    </source>
</evidence>